<organism evidence="1 2">
    <name type="scientific">Mycteria americana</name>
    <name type="common">Wood stork</name>
    <dbReference type="NCBI Taxonomy" id="33587"/>
    <lineage>
        <taxon>Eukaryota</taxon>
        <taxon>Metazoa</taxon>
        <taxon>Chordata</taxon>
        <taxon>Craniata</taxon>
        <taxon>Vertebrata</taxon>
        <taxon>Euteleostomi</taxon>
        <taxon>Archelosauria</taxon>
        <taxon>Archosauria</taxon>
        <taxon>Dinosauria</taxon>
        <taxon>Saurischia</taxon>
        <taxon>Theropoda</taxon>
        <taxon>Coelurosauria</taxon>
        <taxon>Aves</taxon>
        <taxon>Neognathae</taxon>
        <taxon>Neoaves</taxon>
        <taxon>Aequornithes</taxon>
        <taxon>Ciconiiformes</taxon>
        <taxon>Ciconiidae</taxon>
        <taxon>Mycteria</taxon>
    </lineage>
</organism>
<evidence type="ECO:0000313" key="1">
    <source>
        <dbReference type="EMBL" id="KAK4829855.1"/>
    </source>
</evidence>
<name>A0AAN7PFT2_MYCAM</name>
<keyword evidence="2" id="KW-1185">Reference proteome</keyword>
<dbReference type="EMBL" id="JAUNZN010000001">
    <property type="protein sequence ID" value="KAK4829855.1"/>
    <property type="molecule type" value="Genomic_DNA"/>
</dbReference>
<sequence>MEHLSYEEKLTELGLFSLEKRRLRWDFTNVYRYLKEGCKEDTARLSSVVPSDKRQWAQTETQKVAQRGCGVFILGNIQKMSGYGSGQPALVFTVKDCLQESQIPDTTGKVWSKEHLPLGQEDLVREQAGHTQVHGTRWDAPTSVEGPGQCHWEVSDDWKKANVTPVLKKGKKEDLGNCRPITLTSVSGKVMEQIILETISRHIKDKIY</sequence>
<reference evidence="1 2" key="1">
    <citation type="journal article" date="2023" name="J. Hered.">
        <title>Chromosome-level genome of the wood stork (Mycteria americana) provides insight into avian chromosome evolution.</title>
        <authorList>
            <person name="Flamio R. Jr."/>
            <person name="Ramstad K.M."/>
        </authorList>
    </citation>
    <scope>NUCLEOTIDE SEQUENCE [LARGE SCALE GENOMIC DNA]</scope>
    <source>
        <strain evidence="1">JAX WOST 10</strain>
    </source>
</reference>
<proteinExistence type="predicted"/>
<accession>A0AAN7PFT2</accession>
<dbReference type="PANTHER" id="PTHR33395:SF22">
    <property type="entry name" value="REVERSE TRANSCRIPTASE DOMAIN-CONTAINING PROTEIN"/>
    <property type="match status" value="1"/>
</dbReference>
<dbReference type="Proteomes" id="UP001333110">
    <property type="component" value="Unassembled WGS sequence"/>
</dbReference>
<dbReference type="GO" id="GO:0031012">
    <property type="term" value="C:extracellular matrix"/>
    <property type="evidence" value="ECO:0007669"/>
    <property type="project" value="TreeGrafter"/>
</dbReference>
<dbReference type="AlphaFoldDB" id="A0AAN7PFT2"/>
<gene>
    <name evidence="1" type="ORF">QYF61_007126</name>
</gene>
<protein>
    <submittedName>
        <fullName evidence="1">Uncharacterized protein</fullName>
    </submittedName>
</protein>
<dbReference type="GO" id="GO:0061343">
    <property type="term" value="P:cell adhesion involved in heart morphogenesis"/>
    <property type="evidence" value="ECO:0007669"/>
    <property type="project" value="TreeGrafter"/>
</dbReference>
<evidence type="ECO:0000313" key="2">
    <source>
        <dbReference type="Proteomes" id="UP001333110"/>
    </source>
</evidence>
<comment type="caution">
    <text evidence="1">The sequence shown here is derived from an EMBL/GenBank/DDBJ whole genome shotgun (WGS) entry which is preliminary data.</text>
</comment>
<dbReference type="PANTHER" id="PTHR33395">
    <property type="entry name" value="TRANSCRIPTASE, PUTATIVE-RELATED-RELATED"/>
    <property type="match status" value="1"/>
</dbReference>
<dbReference type="GO" id="GO:0007508">
    <property type="term" value="P:larval heart development"/>
    <property type="evidence" value="ECO:0007669"/>
    <property type="project" value="TreeGrafter"/>
</dbReference>